<keyword evidence="4" id="KW-1185">Reference proteome</keyword>
<evidence type="ECO:0000313" key="3">
    <source>
        <dbReference type="EMBL" id="MBA2132304.1"/>
    </source>
</evidence>
<evidence type="ECO:0000259" key="2">
    <source>
        <dbReference type="Pfam" id="PF13439"/>
    </source>
</evidence>
<comment type="caution">
    <text evidence="3">The sequence shown here is derived from an EMBL/GenBank/DDBJ whole genome shotgun (WGS) entry which is preliminary data.</text>
</comment>
<dbReference type="Proteomes" id="UP000657177">
    <property type="component" value="Unassembled WGS sequence"/>
</dbReference>
<dbReference type="Pfam" id="PF00534">
    <property type="entry name" value="Glycos_transf_1"/>
    <property type="match status" value="1"/>
</dbReference>
<dbReference type="InterPro" id="IPR028098">
    <property type="entry name" value="Glyco_trans_4-like_N"/>
</dbReference>
<gene>
    <name evidence="3" type="ORF">G5B42_01905</name>
</gene>
<sequence length="378" mass="43114">MNILHLTTFLQGGAGRILTDLALAQKSRNNEVYVLSSKTSEPGYCSYEEYINKLQDNNIPLYEEDSSFKRDLGLNLHFASKVREIIKNCNIDLIHAHASVPALTGLIARSGLKKYIPVIQTMHGWGTNKKPEHEKMDITIMNGLDQVVTVSKSDKELLIEKGVQKEKIKVIYNGITLEQNDEVDPVVAAELLEYKKRGYRIIGCIGTLCERKNQQLLLDAIKLLGKDYNLFCAFIGEGDLLPKMQKQIEQENLQKNVRLYGYKPMASNYIKYFDVFVLPSTSEGFGLTIVEAFKEKTLVIASDIKVFQELITDGREGFLFRNNILDSLIETLKKVLCLSRSKIEEVIENGFARYQKEFTLNRMIMNYEDLYTIIVSQD</sequence>
<dbReference type="InterPro" id="IPR001296">
    <property type="entry name" value="Glyco_trans_1"/>
</dbReference>
<accession>A0A8J6LLD9</accession>
<dbReference type="PANTHER" id="PTHR12526:SF630">
    <property type="entry name" value="GLYCOSYLTRANSFERASE"/>
    <property type="match status" value="1"/>
</dbReference>
<proteinExistence type="predicted"/>
<feature type="domain" description="Glycosyl transferase family 1" evidence="1">
    <location>
        <begin position="197"/>
        <end position="349"/>
    </location>
</feature>
<name>A0A8J6LLD9_9FIRM</name>
<evidence type="ECO:0000313" key="4">
    <source>
        <dbReference type="Proteomes" id="UP000657177"/>
    </source>
</evidence>
<dbReference type="AlphaFoldDB" id="A0A8J6LLD9"/>
<dbReference type="Pfam" id="PF13439">
    <property type="entry name" value="Glyco_transf_4"/>
    <property type="match status" value="1"/>
</dbReference>
<reference evidence="3" key="1">
    <citation type="submission" date="2020-06" db="EMBL/GenBank/DDBJ databases">
        <title>Novel chitinolytic bacterium.</title>
        <authorList>
            <person name="Ungkulpasvich U."/>
            <person name="Kosugi A."/>
            <person name="Uke A."/>
        </authorList>
    </citation>
    <scope>NUCLEOTIDE SEQUENCE</scope>
    <source>
        <strain evidence="3">UUS1-1</strain>
    </source>
</reference>
<dbReference type="GO" id="GO:0016757">
    <property type="term" value="F:glycosyltransferase activity"/>
    <property type="evidence" value="ECO:0007669"/>
    <property type="project" value="InterPro"/>
</dbReference>
<evidence type="ECO:0000259" key="1">
    <source>
        <dbReference type="Pfam" id="PF00534"/>
    </source>
</evidence>
<dbReference type="Gene3D" id="3.40.50.2000">
    <property type="entry name" value="Glycogen Phosphorylase B"/>
    <property type="match status" value="2"/>
</dbReference>
<dbReference type="EMBL" id="JAAKDE010000003">
    <property type="protein sequence ID" value="MBA2132304.1"/>
    <property type="molecule type" value="Genomic_DNA"/>
</dbReference>
<feature type="domain" description="Glycosyltransferase subfamily 4-like N-terminal" evidence="2">
    <location>
        <begin position="12"/>
        <end position="178"/>
    </location>
</feature>
<protein>
    <submittedName>
        <fullName evidence="3">Glycosyltransferase family 4 protein</fullName>
    </submittedName>
</protein>
<dbReference type="CDD" id="cd03801">
    <property type="entry name" value="GT4_PimA-like"/>
    <property type="match status" value="1"/>
</dbReference>
<dbReference type="PANTHER" id="PTHR12526">
    <property type="entry name" value="GLYCOSYLTRANSFERASE"/>
    <property type="match status" value="1"/>
</dbReference>
<organism evidence="3 4">
    <name type="scientific">Capillibacterium thermochitinicola</name>
    <dbReference type="NCBI Taxonomy" id="2699427"/>
    <lineage>
        <taxon>Bacteria</taxon>
        <taxon>Bacillati</taxon>
        <taxon>Bacillota</taxon>
        <taxon>Capillibacterium</taxon>
    </lineage>
</organism>
<dbReference type="SUPFAM" id="SSF53756">
    <property type="entry name" value="UDP-Glycosyltransferase/glycogen phosphorylase"/>
    <property type="match status" value="1"/>
</dbReference>